<dbReference type="EMBL" id="JACGWJ010000016">
    <property type="protein sequence ID" value="KAL0361024.1"/>
    <property type="molecule type" value="Genomic_DNA"/>
</dbReference>
<proteinExistence type="predicted"/>
<dbReference type="AlphaFoldDB" id="A0AAW2Q002"/>
<gene>
    <name evidence="2" type="ORF">Sradi_3786900</name>
</gene>
<comment type="caution">
    <text evidence="2">The sequence shown here is derived from an EMBL/GenBank/DDBJ whole genome shotgun (WGS) entry which is preliminary data.</text>
</comment>
<dbReference type="PANTHER" id="PTHR33116">
    <property type="entry name" value="REVERSE TRANSCRIPTASE ZINC-BINDING DOMAIN-CONTAINING PROTEIN-RELATED-RELATED"/>
    <property type="match status" value="1"/>
</dbReference>
<reference evidence="2" key="2">
    <citation type="journal article" date="2024" name="Plant">
        <title>Genomic evolution and insights into agronomic trait innovations of Sesamum species.</title>
        <authorList>
            <person name="Miao H."/>
            <person name="Wang L."/>
            <person name="Qu L."/>
            <person name="Liu H."/>
            <person name="Sun Y."/>
            <person name="Le M."/>
            <person name="Wang Q."/>
            <person name="Wei S."/>
            <person name="Zheng Y."/>
            <person name="Lin W."/>
            <person name="Duan Y."/>
            <person name="Cao H."/>
            <person name="Xiong S."/>
            <person name="Wang X."/>
            <person name="Wei L."/>
            <person name="Li C."/>
            <person name="Ma Q."/>
            <person name="Ju M."/>
            <person name="Zhao R."/>
            <person name="Li G."/>
            <person name="Mu C."/>
            <person name="Tian Q."/>
            <person name="Mei H."/>
            <person name="Zhang T."/>
            <person name="Gao T."/>
            <person name="Zhang H."/>
        </authorList>
    </citation>
    <scope>NUCLEOTIDE SEQUENCE</scope>
    <source>
        <strain evidence="2">G02</strain>
    </source>
</reference>
<dbReference type="PROSITE" id="PS50878">
    <property type="entry name" value="RT_POL"/>
    <property type="match status" value="1"/>
</dbReference>
<dbReference type="Pfam" id="PF00078">
    <property type="entry name" value="RVT_1"/>
    <property type="match status" value="1"/>
</dbReference>
<dbReference type="InterPro" id="IPR000477">
    <property type="entry name" value="RT_dom"/>
</dbReference>
<reference evidence="2" key="1">
    <citation type="submission" date="2020-06" db="EMBL/GenBank/DDBJ databases">
        <authorList>
            <person name="Li T."/>
            <person name="Hu X."/>
            <person name="Zhang T."/>
            <person name="Song X."/>
            <person name="Zhang H."/>
            <person name="Dai N."/>
            <person name="Sheng W."/>
            <person name="Hou X."/>
            <person name="Wei L."/>
        </authorList>
    </citation>
    <scope>NUCLEOTIDE SEQUENCE</scope>
    <source>
        <strain evidence="2">G02</strain>
        <tissue evidence="2">Leaf</tissue>
    </source>
</reference>
<organism evidence="2">
    <name type="scientific">Sesamum radiatum</name>
    <name type="common">Black benniseed</name>
    <dbReference type="NCBI Taxonomy" id="300843"/>
    <lineage>
        <taxon>Eukaryota</taxon>
        <taxon>Viridiplantae</taxon>
        <taxon>Streptophyta</taxon>
        <taxon>Embryophyta</taxon>
        <taxon>Tracheophyta</taxon>
        <taxon>Spermatophyta</taxon>
        <taxon>Magnoliopsida</taxon>
        <taxon>eudicotyledons</taxon>
        <taxon>Gunneridae</taxon>
        <taxon>Pentapetalae</taxon>
        <taxon>asterids</taxon>
        <taxon>lamiids</taxon>
        <taxon>Lamiales</taxon>
        <taxon>Pedaliaceae</taxon>
        <taxon>Sesamum</taxon>
    </lineage>
</organism>
<evidence type="ECO:0000259" key="1">
    <source>
        <dbReference type="PROSITE" id="PS50878"/>
    </source>
</evidence>
<dbReference type="PANTHER" id="PTHR33116:SF86">
    <property type="entry name" value="REVERSE TRANSCRIPTASE DOMAIN-CONTAINING PROTEIN"/>
    <property type="match status" value="1"/>
</dbReference>
<name>A0AAW2Q002_SESRA</name>
<evidence type="ECO:0000313" key="2">
    <source>
        <dbReference type="EMBL" id="KAL0361024.1"/>
    </source>
</evidence>
<sequence>MHPLKSPGPDAHKYWGKTGHVSLKLNISKTYNRAQWSFLEMVLSRLGFHAKLVSLIMIFVSTVSYSFLLNGVRFGSLIPEMELHQGDPFSPYLFLICIEVLSNMIFQEETQGRLTGVVVSRSRPWVSHLLFADDTLIFCWAVEDEFRCVKSTPRHFEEVSSLAINLQKMAVVFSKNTLGEHQEALGEFLGISVVDQYAKNLGLPVVVGRSLMVLRIKFSGKCKIGQLESNQAMLCKQAWRVVINKHSLLSQMLQARDERSVRIAADIWISWLASFQSVVQPHLLQQDQRVSSFLRKSSSRMKDVIREIFMAVDAEWIVQIPVREGETNSLVSNQRKQGVFVESSCILYGLDEGDVMNLLIDCSYACLCWALAHIPVCITSRDSVDVEAWLRRAFHEPG</sequence>
<protein>
    <submittedName>
        <fullName evidence="2">Mitochondrial protein</fullName>
    </submittedName>
</protein>
<accession>A0AAW2Q002</accession>
<feature type="domain" description="Reverse transcriptase" evidence="1">
    <location>
        <begin position="1"/>
        <end position="193"/>
    </location>
</feature>